<evidence type="ECO:0000313" key="1">
    <source>
        <dbReference type="EMBL" id="CAG8800453.1"/>
    </source>
</evidence>
<proteinExistence type="predicted"/>
<organism evidence="1 2">
    <name type="scientific">Racocetra fulgida</name>
    <dbReference type="NCBI Taxonomy" id="60492"/>
    <lineage>
        <taxon>Eukaryota</taxon>
        <taxon>Fungi</taxon>
        <taxon>Fungi incertae sedis</taxon>
        <taxon>Mucoromycota</taxon>
        <taxon>Glomeromycotina</taxon>
        <taxon>Glomeromycetes</taxon>
        <taxon>Diversisporales</taxon>
        <taxon>Gigasporaceae</taxon>
        <taxon>Racocetra</taxon>
    </lineage>
</organism>
<dbReference type="AlphaFoldDB" id="A0A9N9P8I5"/>
<name>A0A9N9P8I5_9GLOM</name>
<feature type="non-terminal residue" evidence="1">
    <location>
        <position position="118"/>
    </location>
</feature>
<sequence length="118" mass="13396">NGEPPLEIEKVDRAIDNMAGVRCGVRLNSNQCLASLFPGSVVTSSKDGNFHIVWSNSIRNISTSIQLFNFIIIGRTNRFFEKQLKDLFKNINDLLIELEQTIGKIINALDENRYEQLN</sequence>
<comment type="caution">
    <text evidence="1">The sequence shown here is derived from an EMBL/GenBank/DDBJ whole genome shotgun (WGS) entry which is preliminary data.</text>
</comment>
<dbReference type="OrthoDB" id="2336567at2759"/>
<evidence type="ECO:0000313" key="2">
    <source>
        <dbReference type="Proteomes" id="UP000789396"/>
    </source>
</evidence>
<keyword evidence="2" id="KW-1185">Reference proteome</keyword>
<accession>A0A9N9P8I5</accession>
<gene>
    <name evidence="1" type="ORF">RFULGI_LOCUS17665</name>
</gene>
<feature type="non-terminal residue" evidence="1">
    <location>
        <position position="1"/>
    </location>
</feature>
<dbReference type="EMBL" id="CAJVPZ010071213">
    <property type="protein sequence ID" value="CAG8800453.1"/>
    <property type="molecule type" value="Genomic_DNA"/>
</dbReference>
<reference evidence="1" key="1">
    <citation type="submission" date="2021-06" db="EMBL/GenBank/DDBJ databases">
        <authorList>
            <person name="Kallberg Y."/>
            <person name="Tangrot J."/>
            <person name="Rosling A."/>
        </authorList>
    </citation>
    <scope>NUCLEOTIDE SEQUENCE</scope>
    <source>
        <strain evidence="1">IN212</strain>
    </source>
</reference>
<dbReference type="Proteomes" id="UP000789396">
    <property type="component" value="Unassembled WGS sequence"/>
</dbReference>
<protein>
    <submittedName>
        <fullName evidence="1">2477_t:CDS:1</fullName>
    </submittedName>
</protein>